<dbReference type="Proteomes" id="UP000237872">
    <property type="component" value="Unassembled WGS sequence"/>
</dbReference>
<organism evidence="3 4">
    <name type="scientific">Xanthomonas codiaei</name>
    <dbReference type="NCBI Taxonomy" id="56463"/>
    <lineage>
        <taxon>Bacteria</taxon>
        <taxon>Pseudomonadati</taxon>
        <taxon>Pseudomonadota</taxon>
        <taxon>Gammaproteobacteria</taxon>
        <taxon>Lysobacterales</taxon>
        <taxon>Lysobacteraceae</taxon>
        <taxon>Xanthomonas</taxon>
    </lineage>
</organism>
<name>A0A2S7CGT9_9XANT</name>
<protein>
    <recommendedName>
        <fullName evidence="2">Bacteriophage tail tape measure N-terminal domain-containing protein</fullName>
    </recommendedName>
</protein>
<evidence type="ECO:0000256" key="1">
    <source>
        <dbReference type="SAM" id="Phobius"/>
    </source>
</evidence>
<keyword evidence="1" id="KW-0472">Membrane</keyword>
<keyword evidence="1" id="KW-1133">Transmembrane helix</keyword>
<dbReference type="AlphaFoldDB" id="A0A2S7CGT9"/>
<dbReference type="EMBL" id="MDEC01000027">
    <property type="protein sequence ID" value="PPU60792.1"/>
    <property type="molecule type" value="Genomic_DNA"/>
</dbReference>
<dbReference type="InterPro" id="IPR009628">
    <property type="entry name" value="Phage_tape_measure_N"/>
</dbReference>
<sequence length="832" mass="87673">MWSGGRGSTINMAGGNTFNVRFEVSDDGKVSAHIAGIRQQARDAEPAVRSLGDRLNSVATIMGGALAGASGVVAAGMALVIRNTMNAERELAQLNAVLKSTGQDANFSAEQLAAMADNIARASTFSGGDITNAQTRLLSYSGVVTSNFVPALQVAIDQAARLGISVESSAEIVGRALESPTKAAGALAQQGFGAAFTKSVRDSIKALEQSGRTAEAQGIILDILNESYQGAAQAARNTFGGSLAALRNSLDDLTTGEGGSLDGAASAVNRLTGELQSEQTKAAFGQVITLVSQVTSELVGAITQLTAWYTKVREAQGLASGSNPQQASTDALNARMGKVQAERSDLQRWKSNVFGLPLTDNQSTFREQQLASLEAERVAIQRELTSRYKQQAAPEASPVLTEKRRPVPALVDEKEASRQAERIKRATAEMSDSLRSWHTELEQIGNPIIDEYNKRLLEVAERSETAAKAKVPTAQIDAFTASMRALAQQIRDRDIAEFQREFAEDTAEMAAQLRGGGASAALEYANALTKVQELLDAGVISTEQYAARQQALRDQMNAGAIQVLQDIGEEQQALLLNAQQLEVYNRLKQAGVDANSAYGQSIVQATEQLQRQREGAAVLGDLRSATHDFASDAILSFGEAGDAAGRWIDRMKRMAADLFADRAIQWLFNTGMSLLGGGAGNYTGGGTGAGSTTGFGNNMEGFTGRNLFGFGGGRSVGGGVSRDRMYEVTEGGRPELLRQGNRTYLMPGSDGVVIPASAAAAGGSSGGGSQVNVNIIGAPSQPQVTTRSNSTGGTDVEVLFKQIEGRLAGNMSAGSGPLYAATRSRLNVQDRR</sequence>
<proteinExistence type="predicted"/>
<keyword evidence="1" id="KW-0812">Transmembrane</keyword>
<dbReference type="Pfam" id="PF06791">
    <property type="entry name" value="TMP_2"/>
    <property type="match status" value="1"/>
</dbReference>
<accession>A0A2S7CGT9</accession>
<evidence type="ECO:0000313" key="4">
    <source>
        <dbReference type="Proteomes" id="UP000237872"/>
    </source>
</evidence>
<feature type="domain" description="Bacteriophage tail tape measure N-terminal" evidence="2">
    <location>
        <begin position="45"/>
        <end position="190"/>
    </location>
</feature>
<evidence type="ECO:0000313" key="3">
    <source>
        <dbReference type="EMBL" id="PPU60792.1"/>
    </source>
</evidence>
<feature type="transmembrane region" description="Helical" evidence="1">
    <location>
        <begin position="58"/>
        <end position="81"/>
    </location>
</feature>
<gene>
    <name evidence="3" type="ORF">XcodCFBP4690_17070</name>
</gene>
<evidence type="ECO:0000259" key="2">
    <source>
        <dbReference type="Pfam" id="PF06791"/>
    </source>
</evidence>
<reference evidence="3 4" key="1">
    <citation type="submission" date="2016-08" db="EMBL/GenBank/DDBJ databases">
        <authorList>
            <person name="Seilhamer J.J."/>
        </authorList>
    </citation>
    <scope>NUCLEOTIDE SEQUENCE [LARGE SCALE GENOMIC DNA]</scope>
    <source>
        <strain evidence="3 4">CFBP4690</strain>
    </source>
</reference>
<dbReference type="OrthoDB" id="6058417at2"/>
<comment type="caution">
    <text evidence="3">The sequence shown here is derived from an EMBL/GenBank/DDBJ whole genome shotgun (WGS) entry which is preliminary data.</text>
</comment>